<dbReference type="InterPro" id="IPR033121">
    <property type="entry name" value="PEPTIDASE_A1"/>
</dbReference>
<dbReference type="GO" id="GO:0006508">
    <property type="term" value="P:proteolysis"/>
    <property type="evidence" value="ECO:0007669"/>
    <property type="project" value="InterPro"/>
</dbReference>
<gene>
    <name evidence="3" type="ORF">X801_04870</name>
</gene>
<dbReference type="PROSITE" id="PS51767">
    <property type="entry name" value="PEPTIDASE_A1"/>
    <property type="match status" value="1"/>
</dbReference>
<dbReference type="InterPro" id="IPR021109">
    <property type="entry name" value="Peptidase_aspartic_dom_sf"/>
</dbReference>
<proteinExistence type="inferred from homology"/>
<evidence type="ECO:0000313" key="4">
    <source>
        <dbReference type="Proteomes" id="UP000243686"/>
    </source>
</evidence>
<evidence type="ECO:0000256" key="1">
    <source>
        <dbReference type="ARBA" id="ARBA00007447"/>
    </source>
</evidence>
<feature type="non-terminal residue" evidence="3">
    <location>
        <position position="240"/>
    </location>
</feature>
<evidence type="ECO:0000313" key="3">
    <source>
        <dbReference type="EMBL" id="OON19265.1"/>
    </source>
</evidence>
<dbReference type="GO" id="GO:0004190">
    <property type="term" value="F:aspartic-type endopeptidase activity"/>
    <property type="evidence" value="ECO:0007669"/>
    <property type="project" value="InterPro"/>
</dbReference>
<dbReference type="Gene3D" id="2.40.70.10">
    <property type="entry name" value="Acid Proteases"/>
    <property type="match status" value="1"/>
</dbReference>
<keyword evidence="4" id="KW-1185">Reference proteome</keyword>
<dbReference type="PANTHER" id="PTHR47966">
    <property type="entry name" value="BETA-SITE APP-CLEAVING ENZYME, ISOFORM A-RELATED"/>
    <property type="match status" value="1"/>
</dbReference>
<reference evidence="3 4" key="1">
    <citation type="submission" date="2015-03" db="EMBL/GenBank/DDBJ databases">
        <title>Draft genome of the nematode, Opisthorchis viverrini.</title>
        <authorList>
            <person name="Mitreva M."/>
        </authorList>
    </citation>
    <scope>NUCLEOTIDE SEQUENCE [LARGE SCALE GENOMIC DNA]</scope>
    <source>
        <strain evidence="3">Khon Kaen</strain>
    </source>
</reference>
<dbReference type="SUPFAM" id="SSF50630">
    <property type="entry name" value="Acid proteases"/>
    <property type="match status" value="1"/>
</dbReference>
<accession>A0A1S8WY27</accession>
<evidence type="ECO:0000259" key="2">
    <source>
        <dbReference type="PROSITE" id="PS51767"/>
    </source>
</evidence>
<comment type="similarity">
    <text evidence="1">Belongs to the peptidase A1 family.</text>
</comment>
<dbReference type="AlphaFoldDB" id="A0A1S8WY27"/>
<feature type="domain" description="Peptidase A1" evidence="2">
    <location>
        <begin position="26"/>
        <end position="240"/>
    </location>
</feature>
<dbReference type="PANTHER" id="PTHR47966:SF51">
    <property type="entry name" value="BETA-SITE APP-CLEAVING ENZYME, ISOFORM A-RELATED"/>
    <property type="match status" value="1"/>
</dbReference>
<dbReference type="InterPro" id="IPR001461">
    <property type="entry name" value="Aspartic_peptidase_A1"/>
</dbReference>
<name>A0A1S8WY27_OPIVI</name>
<organism evidence="3 4">
    <name type="scientific">Opisthorchis viverrini</name>
    <name type="common">Southeast Asian liver fluke</name>
    <dbReference type="NCBI Taxonomy" id="6198"/>
    <lineage>
        <taxon>Eukaryota</taxon>
        <taxon>Metazoa</taxon>
        <taxon>Spiralia</taxon>
        <taxon>Lophotrochozoa</taxon>
        <taxon>Platyhelminthes</taxon>
        <taxon>Trematoda</taxon>
        <taxon>Digenea</taxon>
        <taxon>Opisthorchiida</taxon>
        <taxon>Opisthorchiata</taxon>
        <taxon>Opisthorchiidae</taxon>
        <taxon>Opisthorchis</taxon>
    </lineage>
</organism>
<dbReference type="Pfam" id="PF00026">
    <property type="entry name" value="Asp"/>
    <property type="match status" value="1"/>
</dbReference>
<dbReference type="EMBL" id="KV893464">
    <property type="protein sequence ID" value="OON19265.1"/>
    <property type="molecule type" value="Genomic_DNA"/>
</dbReference>
<dbReference type="Proteomes" id="UP000243686">
    <property type="component" value="Unassembled WGS sequence"/>
</dbReference>
<sequence length="240" mass="26942">MEEIKLERQKRQAYSHPLKLYAEGYLYMDIEVGTPGQTLSVEVDTSFGTSLIVGQERLLHNDYAFYNALASTTAEVDVTRFCTNVGTHPLEGGRAADVLRIGEYALVKFHFQMIEIIRSRPYFLENFSGRMGLAPVSTVTTESFAQTLVRLFADDPVFTMWFRPMGLAPVSTVTTESFAQTLVRLFPDDPVFTIWFHPDGDGVYRGGLFSFGGIHDYRYVGPLVYVPLLPPGDSWTVQAS</sequence>
<protein>
    <recommendedName>
        <fullName evidence="2">Peptidase A1 domain-containing protein</fullName>
    </recommendedName>
</protein>